<keyword evidence="9" id="KW-0046">Antibiotic resistance</keyword>
<evidence type="ECO:0000256" key="7">
    <source>
        <dbReference type="ARBA" id="ARBA00022989"/>
    </source>
</evidence>
<dbReference type="InterPro" id="IPR051327">
    <property type="entry name" value="MATE_MepA_subfamily"/>
</dbReference>
<feature type="transmembrane region" description="Helical" evidence="10">
    <location>
        <begin position="157"/>
        <end position="178"/>
    </location>
</feature>
<dbReference type="PIRSF" id="PIRSF006603">
    <property type="entry name" value="DinF"/>
    <property type="match status" value="1"/>
</dbReference>
<feature type="transmembrane region" description="Helical" evidence="10">
    <location>
        <begin position="190"/>
        <end position="209"/>
    </location>
</feature>
<evidence type="ECO:0000256" key="9">
    <source>
        <dbReference type="ARBA" id="ARBA00023251"/>
    </source>
</evidence>
<name>A0ABS1J246_9FIRM</name>
<dbReference type="PANTHER" id="PTHR43823:SF3">
    <property type="entry name" value="MULTIDRUG EXPORT PROTEIN MEPA"/>
    <property type="match status" value="1"/>
</dbReference>
<protein>
    <recommendedName>
        <fullName evidence="3">Multidrug export protein MepA</fullName>
    </recommendedName>
</protein>
<evidence type="ECO:0000256" key="3">
    <source>
        <dbReference type="ARBA" id="ARBA00022106"/>
    </source>
</evidence>
<dbReference type="RefSeq" id="WP_208429659.1">
    <property type="nucleotide sequence ID" value="NZ_JAEPRJ010000001.1"/>
</dbReference>
<dbReference type="InterPro" id="IPR048279">
    <property type="entry name" value="MdtK-like"/>
</dbReference>
<gene>
    <name evidence="11" type="ORF">JJN12_10635</name>
</gene>
<evidence type="ECO:0000256" key="4">
    <source>
        <dbReference type="ARBA" id="ARBA00022448"/>
    </source>
</evidence>
<feature type="transmembrane region" description="Helical" evidence="10">
    <location>
        <begin position="434"/>
        <end position="454"/>
    </location>
</feature>
<keyword evidence="4" id="KW-0813">Transport</keyword>
<evidence type="ECO:0000256" key="1">
    <source>
        <dbReference type="ARBA" id="ARBA00004651"/>
    </source>
</evidence>
<evidence type="ECO:0000256" key="10">
    <source>
        <dbReference type="SAM" id="Phobius"/>
    </source>
</evidence>
<dbReference type="EMBL" id="JAEPRJ010000001">
    <property type="protein sequence ID" value="MBK5898227.1"/>
    <property type="molecule type" value="Genomic_DNA"/>
</dbReference>
<evidence type="ECO:0000256" key="8">
    <source>
        <dbReference type="ARBA" id="ARBA00023136"/>
    </source>
</evidence>
<dbReference type="CDD" id="cd13143">
    <property type="entry name" value="MATE_MepA_like"/>
    <property type="match status" value="1"/>
</dbReference>
<feature type="transmembrane region" description="Helical" evidence="10">
    <location>
        <begin position="377"/>
        <end position="397"/>
    </location>
</feature>
<feature type="transmembrane region" description="Helical" evidence="10">
    <location>
        <begin position="111"/>
        <end position="137"/>
    </location>
</feature>
<comment type="subcellular location">
    <subcellularLocation>
        <location evidence="1">Cell membrane</location>
        <topology evidence="1">Multi-pass membrane protein</topology>
    </subcellularLocation>
</comment>
<keyword evidence="12" id="KW-1185">Reference proteome</keyword>
<evidence type="ECO:0000256" key="6">
    <source>
        <dbReference type="ARBA" id="ARBA00022692"/>
    </source>
</evidence>
<dbReference type="InterPro" id="IPR002528">
    <property type="entry name" value="MATE_fam"/>
</dbReference>
<reference evidence="11 12" key="1">
    <citation type="submission" date="2021-01" db="EMBL/GenBank/DDBJ databases">
        <title>Isolation and description of Catonella massiliensis sp. nov., a novel Catonella species, isolated from a stable periodontitis subject.</title>
        <authorList>
            <person name="Antezack A."/>
            <person name="Boxberger M."/>
            <person name="La Scola B."/>
            <person name="Monnet-Corti V."/>
        </authorList>
    </citation>
    <scope>NUCLEOTIDE SEQUENCE [LARGE SCALE GENOMIC DNA]</scope>
    <source>
        <strain evidence="11 12">Marseille-Q4567</strain>
    </source>
</reference>
<accession>A0ABS1J246</accession>
<comment type="similarity">
    <text evidence="2">Belongs to the multi antimicrobial extrusion (MATE) (TC 2.A.66.1) family. MepA subfamily.</text>
</comment>
<keyword evidence="8 10" id="KW-0472">Membrane</keyword>
<sequence length="462" mass="50131">MDRVNNEENSRATQPENKKELRREYILTAPLLPLLIKMAVPTIIGMLVAMIYNLTDTFFIAMLGNKSMTAAIGITFSYVSLIQALGFWFGYGSGNAMSRSLGAGKNEETEVYSSTAVVMALATGLVVSAASLIFISPLTALIGGSASESLQSFAGEYLRVIAISLPFVLFSFTVYNQLRLCGNVKDGMKGLLAGMLTNIILDPLFIFGLKMGFIGAAYATLIGQVVGALVLFILAGKNGNIAVSLTKARFTRENVYHILVGGLPNFARQGITSLSLVLLNMVAAGFGEEVIAALTVSSRVAAVAYMLVIGWGQGFQPICAMNYGAGQYERVRKAFKYNVRVGTVFMSVSAVVLYVFAREFTEVLSRNKDVINIAVDILRIQCLTLPFMAYFATGSMYMQNIGRYYTALIISISRQGIFYIPALFLLTLSLGQKGLYLVQPVADVLAFLLAAVVVRKKGLEYK</sequence>
<proteinExistence type="inferred from homology"/>
<dbReference type="PANTHER" id="PTHR43823">
    <property type="entry name" value="SPORULATION PROTEIN YKVU"/>
    <property type="match status" value="1"/>
</dbReference>
<feature type="transmembrane region" description="Helical" evidence="10">
    <location>
        <begin position="72"/>
        <end position="91"/>
    </location>
</feature>
<feature type="transmembrane region" description="Helical" evidence="10">
    <location>
        <begin position="25"/>
        <end position="52"/>
    </location>
</feature>
<evidence type="ECO:0000313" key="12">
    <source>
        <dbReference type="Proteomes" id="UP000604730"/>
    </source>
</evidence>
<evidence type="ECO:0000256" key="2">
    <source>
        <dbReference type="ARBA" id="ARBA00008417"/>
    </source>
</evidence>
<feature type="transmembrane region" description="Helical" evidence="10">
    <location>
        <begin position="404"/>
        <end position="428"/>
    </location>
</feature>
<feature type="transmembrane region" description="Helical" evidence="10">
    <location>
        <begin position="337"/>
        <end position="357"/>
    </location>
</feature>
<feature type="transmembrane region" description="Helical" evidence="10">
    <location>
        <begin position="215"/>
        <end position="235"/>
    </location>
</feature>
<evidence type="ECO:0000256" key="5">
    <source>
        <dbReference type="ARBA" id="ARBA00022475"/>
    </source>
</evidence>
<keyword evidence="7 10" id="KW-1133">Transmembrane helix</keyword>
<dbReference type="NCBIfam" id="TIGR00797">
    <property type="entry name" value="matE"/>
    <property type="match status" value="1"/>
</dbReference>
<evidence type="ECO:0000313" key="11">
    <source>
        <dbReference type="EMBL" id="MBK5898227.1"/>
    </source>
</evidence>
<keyword evidence="5" id="KW-1003">Cell membrane</keyword>
<dbReference type="InterPro" id="IPR045070">
    <property type="entry name" value="MATE_MepA-like"/>
</dbReference>
<organism evidence="11 12">
    <name type="scientific">Catonella massiliensis</name>
    <dbReference type="NCBI Taxonomy" id="2799636"/>
    <lineage>
        <taxon>Bacteria</taxon>
        <taxon>Bacillati</taxon>
        <taxon>Bacillota</taxon>
        <taxon>Clostridia</taxon>
        <taxon>Lachnospirales</taxon>
        <taxon>Lachnospiraceae</taxon>
        <taxon>Catonella</taxon>
    </lineage>
</organism>
<dbReference type="Proteomes" id="UP000604730">
    <property type="component" value="Unassembled WGS sequence"/>
</dbReference>
<dbReference type="Pfam" id="PF01554">
    <property type="entry name" value="MatE"/>
    <property type="match status" value="2"/>
</dbReference>
<keyword evidence="6 10" id="KW-0812">Transmembrane</keyword>
<comment type="caution">
    <text evidence="11">The sequence shown here is derived from an EMBL/GenBank/DDBJ whole genome shotgun (WGS) entry which is preliminary data.</text>
</comment>